<evidence type="ECO:0000313" key="3">
    <source>
        <dbReference type="Proteomes" id="UP001138768"/>
    </source>
</evidence>
<dbReference type="Proteomes" id="UP001138768">
    <property type="component" value="Unassembled WGS sequence"/>
</dbReference>
<dbReference type="EMBL" id="NRRY01000038">
    <property type="protein sequence ID" value="MBK1620375.1"/>
    <property type="molecule type" value="Genomic_DNA"/>
</dbReference>
<protein>
    <recommendedName>
        <fullName evidence="1">DinB-like domain-containing protein</fullName>
    </recommendedName>
</protein>
<comment type="caution">
    <text evidence="2">The sequence shown here is derived from an EMBL/GenBank/DDBJ whole genome shotgun (WGS) entry which is preliminary data.</text>
</comment>
<reference evidence="2 3" key="1">
    <citation type="journal article" date="2020" name="Microorganisms">
        <title>Osmotic Adaptation and Compatible Solute Biosynthesis of Phototrophic Bacteria as Revealed from Genome Analyses.</title>
        <authorList>
            <person name="Imhoff J.F."/>
            <person name="Rahn T."/>
            <person name="Kunzel S."/>
            <person name="Keller A."/>
            <person name="Neulinger S.C."/>
        </authorList>
    </citation>
    <scope>NUCLEOTIDE SEQUENCE [LARGE SCALE GENOMIC DNA]</scope>
    <source>
        <strain evidence="2 3">DSM 25653</strain>
    </source>
</reference>
<dbReference type="AlphaFoldDB" id="A0A9X0WBZ6"/>
<dbReference type="Pfam" id="PF12867">
    <property type="entry name" value="DinB_2"/>
    <property type="match status" value="1"/>
</dbReference>
<dbReference type="Gene3D" id="1.20.120.450">
    <property type="entry name" value="dinb family like domain"/>
    <property type="match status" value="1"/>
</dbReference>
<accession>A0A9X0WBZ6</accession>
<dbReference type="RefSeq" id="WP_200247244.1">
    <property type="nucleotide sequence ID" value="NZ_NRRY01000038.1"/>
</dbReference>
<dbReference type="InterPro" id="IPR024775">
    <property type="entry name" value="DinB-like"/>
</dbReference>
<evidence type="ECO:0000259" key="1">
    <source>
        <dbReference type="Pfam" id="PF12867"/>
    </source>
</evidence>
<dbReference type="SUPFAM" id="SSF109854">
    <property type="entry name" value="DinB/YfiT-like putative metalloenzymes"/>
    <property type="match status" value="1"/>
</dbReference>
<sequence>MSSTAPPPLELPGKGISWLERQLLGAGIRAAARFYGKDRMTQLFRQEAERAIALARGLSEAQGRQRVRVERFIGIEDSSRDWSVYMTLEHLVIVNTAIAAILPQLYSGSLVGTQVKIEEVKPVPEAGPEQIGDLVALVERYSDIVDKLGNLRAGARLPHPWFGALSAAQWHALAAIHNSTHRRQIERIMQALS</sequence>
<evidence type="ECO:0000313" key="2">
    <source>
        <dbReference type="EMBL" id="MBK1620375.1"/>
    </source>
</evidence>
<dbReference type="InterPro" id="IPR034660">
    <property type="entry name" value="DinB/YfiT-like"/>
</dbReference>
<gene>
    <name evidence="2" type="ORF">CKO42_18405</name>
</gene>
<keyword evidence="3" id="KW-1185">Reference proteome</keyword>
<name>A0A9X0WBZ6_9GAMM</name>
<organism evidence="2 3">
    <name type="scientific">Lamprobacter modestohalophilus</name>
    <dbReference type="NCBI Taxonomy" id="1064514"/>
    <lineage>
        <taxon>Bacteria</taxon>
        <taxon>Pseudomonadati</taxon>
        <taxon>Pseudomonadota</taxon>
        <taxon>Gammaproteobacteria</taxon>
        <taxon>Chromatiales</taxon>
        <taxon>Chromatiaceae</taxon>
        <taxon>Lamprobacter</taxon>
    </lineage>
</organism>
<proteinExistence type="predicted"/>
<feature type="domain" description="DinB-like" evidence="1">
    <location>
        <begin position="44"/>
        <end position="185"/>
    </location>
</feature>